<keyword evidence="2 8" id="KW-0812">Transmembrane</keyword>
<dbReference type="EMBL" id="CAJNOE010000005">
    <property type="protein sequence ID" value="CAF0716941.1"/>
    <property type="molecule type" value="Genomic_DNA"/>
</dbReference>
<evidence type="ECO:0000256" key="6">
    <source>
        <dbReference type="ARBA" id="ARBA00023170"/>
    </source>
</evidence>
<keyword evidence="4" id="KW-0297">G-protein coupled receptor</keyword>
<sequence length="338" mass="39597">MSSSFFTQTLDFVTQYSFYSGCVTFILGIIGNAINILVFSQLKLFRGNRCAFYLILESISNFLFHFVFMTLTIFTSIYGDDGTAHFPIWCKLRYMLGPTFAVITYYMICFTTIDQYFSTHCRYNFRQICTIKSTHISAFIIISIAIIHSIILGSFFDIQPLVGCVISNEIYLQYTSFLYYPVLIGLLPIVITLFFSLLAYRNVRRIVRRQLPIVRRRLDRQMTAMIVIRVIFFICLVLPYNICRIYVTIYPISRDDMLRYVIVRLVQAITFSFSQANYTVGFYLFMISSSRFRRQTKYVIFKKLWPRCKQGCCLKNNEVVPENFEESGNHNIELEDAS</sequence>
<evidence type="ECO:0000256" key="3">
    <source>
        <dbReference type="ARBA" id="ARBA00022989"/>
    </source>
</evidence>
<dbReference type="AlphaFoldDB" id="A0A813MB88"/>
<evidence type="ECO:0000259" key="9">
    <source>
        <dbReference type="PROSITE" id="PS50262"/>
    </source>
</evidence>
<evidence type="ECO:0000313" key="10">
    <source>
        <dbReference type="EMBL" id="CAF0716941.1"/>
    </source>
</evidence>
<evidence type="ECO:0000256" key="4">
    <source>
        <dbReference type="ARBA" id="ARBA00023040"/>
    </source>
</evidence>
<comment type="caution">
    <text evidence="10">The sequence shown here is derived from an EMBL/GenBank/DDBJ whole genome shotgun (WGS) entry which is preliminary data.</text>
</comment>
<feature type="domain" description="G-protein coupled receptors family 1 profile" evidence="9">
    <location>
        <begin position="31"/>
        <end position="285"/>
    </location>
</feature>
<evidence type="ECO:0000256" key="2">
    <source>
        <dbReference type="ARBA" id="ARBA00022692"/>
    </source>
</evidence>
<dbReference type="Gene3D" id="1.20.1070.10">
    <property type="entry name" value="Rhodopsin 7-helix transmembrane proteins"/>
    <property type="match status" value="1"/>
</dbReference>
<dbReference type="Proteomes" id="UP000663860">
    <property type="component" value="Unassembled WGS sequence"/>
</dbReference>
<feature type="transmembrane region" description="Helical" evidence="8">
    <location>
        <begin position="51"/>
        <end position="74"/>
    </location>
</feature>
<accession>A0A813MB88</accession>
<keyword evidence="5 8" id="KW-0472">Membrane</keyword>
<dbReference type="Pfam" id="PF00001">
    <property type="entry name" value="7tm_1"/>
    <property type="match status" value="1"/>
</dbReference>
<dbReference type="PROSITE" id="PS50262">
    <property type="entry name" value="G_PROTEIN_RECEP_F1_2"/>
    <property type="match status" value="1"/>
</dbReference>
<evidence type="ECO:0000256" key="5">
    <source>
        <dbReference type="ARBA" id="ARBA00023136"/>
    </source>
</evidence>
<evidence type="ECO:0000256" key="7">
    <source>
        <dbReference type="ARBA" id="ARBA00023224"/>
    </source>
</evidence>
<gene>
    <name evidence="10" type="ORF">IZO911_LOCUS1250</name>
</gene>
<name>A0A813MB88_9BILA</name>
<proteinExistence type="predicted"/>
<dbReference type="SUPFAM" id="SSF81321">
    <property type="entry name" value="Family A G protein-coupled receptor-like"/>
    <property type="match status" value="1"/>
</dbReference>
<feature type="transmembrane region" description="Helical" evidence="8">
    <location>
        <begin position="262"/>
        <end position="285"/>
    </location>
</feature>
<evidence type="ECO:0000256" key="1">
    <source>
        <dbReference type="ARBA" id="ARBA00004141"/>
    </source>
</evidence>
<feature type="transmembrane region" description="Helical" evidence="8">
    <location>
        <begin position="178"/>
        <end position="200"/>
    </location>
</feature>
<comment type="subcellular location">
    <subcellularLocation>
        <location evidence="1">Membrane</location>
        <topology evidence="1">Multi-pass membrane protein</topology>
    </subcellularLocation>
</comment>
<dbReference type="GO" id="GO:0005886">
    <property type="term" value="C:plasma membrane"/>
    <property type="evidence" value="ECO:0007669"/>
    <property type="project" value="TreeGrafter"/>
</dbReference>
<evidence type="ECO:0000313" key="11">
    <source>
        <dbReference type="Proteomes" id="UP000663860"/>
    </source>
</evidence>
<dbReference type="InterPro" id="IPR000276">
    <property type="entry name" value="GPCR_Rhodpsn"/>
</dbReference>
<feature type="transmembrane region" description="Helical" evidence="8">
    <location>
        <begin position="221"/>
        <end position="242"/>
    </location>
</feature>
<reference evidence="10" key="1">
    <citation type="submission" date="2021-02" db="EMBL/GenBank/DDBJ databases">
        <authorList>
            <person name="Nowell W R."/>
        </authorList>
    </citation>
    <scope>NUCLEOTIDE SEQUENCE</scope>
</reference>
<keyword evidence="3 8" id="KW-1133">Transmembrane helix</keyword>
<protein>
    <recommendedName>
        <fullName evidence="9">G-protein coupled receptors family 1 profile domain-containing protein</fullName>
    </recommendedName>
</protein>
<feature type="transmembrane region" description="Helical" evidence="8">
    <location>
        <begin position="16"/>
        <end position="39"/>
    </location>
</feature>
<dbReference type="PANTHER" id="PTHR24243">
    <property type="entry name" value="G-PROTEIN COUPLED RECEPTOR"/>
    <property type="match status" value="1"/>
</dbReference>
<organism evidence="10 11">
    <name type="scientific">Adineta steineri</name>
    <dbReference type="NCBI Taxonomy" id="433720"/>
    <lineage>
        <taxon>Eukaryota</taxon>
        <taxon>Metazoa</taxon>
        <taxon>Spiralia</taxon>
        <taxon>Gnathifera</taxon>
        <taxon>Rotifera</taxon>
        <taxon>Eurotatoria</taxon>
        <taxon>Bdelloidea</taxon>
        <taxon>Adinetida</taxon>
        <taxon>Adinetidae</taxon>
        <taxon>Adineta</taxon>
    </lineage>
</organism>
<dbReference type="GO" id="GO:0004930">
    <property type="term" value="F:G protein-coupled receptor activity"/>
    <property type="evidence" value="ECO:0007669"/>
    <property type="project" value="UniProtKB-KW"/>
</dbReference>
<keyword evidence="6" id="KW-0675">Receptor</keyword>
<evidence type="ECO:0000256" key="8">
    <source>
        <dbReference type="SAM" id="Phobius"/>
    </source>
</evidence>
<keyword evidence="7" id="KW-0807">Transducer</keyword>
<feature type="transmembrane region" description="Helical" evidence="8">
    <location>
        <begin position="138"/>
        <end position="158"/>
    </location>
</feature>
<dbReference type="InterPro" id="IPR017452">
    <property type="entry name" value="GPCR_Rhodpsn_7TM"/>
</dbReference>
<feature type="transmembrane region" description="Helical" evidence="8">
    <location>
        <begin position="94"/>
        <end position="117"/>
    </location>
</feature>
<dbReference type="PANTHER" id="PTHR24243:SF233">
    <property type="entry name" value="THYROTROPIN-RELEASING HORMONE RECEPTOR"/>
    <property type="match status" value="1"/>
</dbReference>